<sequence>MPVIARRVLIAPGEMAEDAHEAVSGGGRVDDAEVRAQLERVRGRISEEESVPELDLQANLRLMGLRIRAAWLLVADGRYDDAVKAAEGANRARSAAMAASSGPGYGGAVSWEACEVEAVTWLARGKWRRAEKAAQRALSDFDEQIDNYRLFELAQQAQGKVRADRVWKAFEDPAQALAEFDAHAYAIRKLGDGA</sequence>
<dbReference type="EMBL" id="RFFG01000008">
    <property type="protein sequence ID" value="RMI46593.1"/>
    <property type="molecule type" value="Genomic_DNA"/>
</dbReference>
<evidence type="ECO:0008006" key="3">
    <source>
        <dbReference type="Google" id="ProtNLM"/>
    </source>
</evidence>
<reference evidence="1 2" key="1">
    <citation type="submission" date="2018-10" db="EMBL/GenBank/DDBJ databases">
        <title>Isolation from soil.</title>
        <authorList>
            <person name="Hu J."/>
        </authorList>
    </citation>
    <scope>NUCLEOTIDE SEQUENCE [LARGE SCALE GENOMIC DNA]</scope>
    <source>
        <strain evidence="1 2">NEAU-Ht49</strain>
    </source>
</reference>
<dbReference type="Proteomes" id="UP000282674">
    <property type="component" value="Unassembled WGS sequence"/>
</dbReference>
<proteinExistence type="predicted"/>
<organism evidence="1 2">
    <name type="scientific">Actinomadura harenae</name>
    <dbReference type="NCBI Taxonomy" id="2483351"/>
    <lineage>
        <taxon>Bacteria</taxon>
        <taxon>Bacillati</taxon>
        <taxon>Actinomycetota</taxon>
        <taxon>Actinomycetes</taxon>
        <taxon>Streptosporangiales</taxon>
        <taxon>Thermomonosporaceae</taxon>
        <taxon>Actinomadura</taxon>
    </lineage>
</organism>
<accession>A0A3M2MCG3</accession>
<comment type="caution">
    <text evidence="1">The sequence shown here is derived from an EMBL/GenBank/DDBJ whole genome shotgun (WGS) entry which is preliminary data.</text>
</comment>
<name>A0A3M2MCG3_9ACTN</name>
<evidence type="ECO:0000313" key="1">
    <source>
        <dbReference type="EMBL" id="RMI46593.1"/>
    </source>
</evidence>
<protein>
    <recommendedName>
        <fullName evidence="3">Tetratricopeptide repeat protein</fullName>
    </recommendedName>
</protein>
<gene>
    <name evidence="1" type="ORF">EBO15_06615</name>
</gene>
<keyword evidence="2" id="KW-1185">Reference proteome</keyword>
<dbReference type="AlphaFoldDB" id="A0A3M2MCG3"/>
<evidence type="ECO:0000313" key="2">
    <source>
        <dbReference type="Proteomes" id="UP000282674"/>
    </source>
</evidence>